<feature type="transmembrane region" description="Helical" evidence="6">
    <location>
        <begin position="447"/>
        <end position="472"/>
    </location>
</feature>
<dbReference type="Proteomes" id="UP000270219">
    <property type="component" value="Unassembled WGS sequence"/>
</dbReference>
<feature type="transmembrane region" description="Helical" evidence="6">
    <location>
        <begin position="264"/>
        <end position="285"/>
    </location>
</feature>
<evidence type="ECO:0000256" key="1">
    <source>
        <dbReference type="ARBA" id="ARBA00004651"/>
    </source>
</evidence>
<evidence type="ECO:0000313" key="7">
    <source>
        <dbReference type="EMBL" id="RLL47108.1"/>
    </source>
</evidence>
<evidence type="ECO:0000256" key="3">
    <source>
        <dbReference type="ARBA" id="ARBA00022692"/>
    </source>
</evidence>
<feature type="transmembrane region" description="Helical" evidence="6">
    <location>
        <begin position="21"/>
        <end position="40"/>
    </location>
</feature>
<feature type="transmembrane region" description="Helical" evidence="6">
    <location>
        <begin position="89"/>
        <end position="113"/>
    </location>
</feature>
<keyword evidence="3 6" id="KW-0812">Transmembrane</keyword>
<gene>
    <name evidence="7" type="primary">yfcC</name>
    <name evidence="7" type="ORF">D8M04_07950</name>
</gene>
<keyword evidence="2" id="KW-1003">Cell membrane</keyword>
<feature type="transmembrane region" description="Helical" evidence="6">
    <location>
        <begin position="202"/>
        <end position="224"/>
    </location>
</feature>
<protein>
    <submittedName>
        <fullName evidence="7">Putative basic amino acid antiporter YfcC</fullName>
    </submittedName>
</protein>
<keyword evidence="5 6" id="KW-0472">Membrane</keyword>
<feature type="transmembrane region" description="Helical" evidence="6">
    <location>
        <begin position="171"/>
        <end position="190"/>
    </location>
</feature>
<dbReference type="InterPro" id="IPR018385">
    <property type="entry name" value="C4_dicarb_anaerob_car-like"/>
</dbReference>
<name>A0A498DC83_9BACI</name>
<evidence type="ECO:0000313" key="8">
    <source>
        <dbReference type="Proteomes" id="UP000270219"/>
    </source>
</evidence>
<dbReference type="PANTHER" id="PTHR43652:SF2">
    <property type="entry name" value="BASIC AMINO ACID ANTIPORTER YFCC-RELATED"/>
    <property type="match status" value="1"/>
</dbReference>
<dbReference type="AlphaFoldDB" id="A0A498DC83"/>
<evidence type="ECO:0000256" key="5">
    <source>
        <dbReference type="ARBA" id="ARBA00023136"/>
    </source>
</evidence>
<dbReference type="Pfam" id="PF03606">
    <property type="entry name" value="DcuC"/>
    <property type="match status" value="1"/>
</dbReference>
<evidence type="ECO:0000256" key="2">
    <source>
        <dbReference type="ARBA" id="ARBA00022475"/>
    </source>
</evidence>
<accession>A0A498DC83</accession>
<sequence length="473" mass="51656">MLDEKEENQKPKYKGKSKIPHTFIILFGIIVFLAIATYFIPAGEYDRETNEEERTIVINGTYHETDASPAGFLDIFTAVFDGMVQSADIIFLLFIVGGSFGILTSTGAIEGLFNRLITKLKGNEIYLIPILMTFFAICGATFGMAEESIPYLIILLPFLLKLGFDRIIAVATPLIGTSIGYAGAVTNPFNVGVAQGIAELPLFSGMFVRIVLLAILIIITNIYVMRYARKILENPERSLVYGDKQLISEDGNVTLSNQLTKSKVVILIIFLLTILIIPFGIINYGWYMKEIASLFLIMGVIVGIIAKKNYNEIAESFTKGCNEMVVAALAVGLAHGAVVILENANAIDTIVHSLSSLIEDLPSTFAVAGIYGVQNVINYIVSSGSGQAALTMPLIAPLADLLEVNRQTAVLAFQIGDGISNALTPTNGQLMASLAIAGLSWVKWARFLIPLLIILYTFGLIYLLFIHLFVWVY</sequence>
<dbReference type="PANTHER" id="PTHR43652">
    <property type="entry name" value="BASIC AMINO ACID ANTIPORTER YFCC-RELATED"/>
    <property type="match status" value="1"/>
</dbReference>
<evidence type="ECO:0000256" key="6">
    <source>
        <dbReference type="SAM" id="Phobius"/>
    </source>
</evidence>
<dbReference type="OrthoDB" id="255482at2"/>
<proteinExistence type="predicted"/>
<evidence type="ECO:0000256" key="4">
    <source>
        <dbReference type="ARBA" id="ARBA00022989"/>
    </source>
</evidence>
<keyword evidence="8" id="KW-1185">Reference proteome</keyword>
<feature type="transmembrane region" description="Helical" evidence="6">
    <location>
        <begin position="148"/>
        <end position="164"/>
    </location>
</feature>
<feature type="transmembrane region" description="Helical" evidence="6">
    <location>
        <begin position="291"/>
        <end position="310"/>
    </location>
</feature>
<organism evidence="7 8">
    <name type="scientific">Oceanobacillus piezotolerans</name>
    <dbReference type="NCBI Taxonomy" id="2448030"/>
    <lineage>
        <taxon>Bacteria</taxon>
        <taxon>Bacillati</taxon>
        <taxon>Bacillota</taxon>
        <taxon>Bacilli</taxon>
        <taxon>Bacillales</taxon>
        <taxon>Bacillaceae</taxon>
        <taxon>Oceanobacillus</taxon>
    </lineage>
</organism>
<keyword evidence="4 6" id="KW-1133">Transmembrane helix</keyword>
<reference evidence="7 8" key="1">
    <citation type="submission" date="2018-10" db="EMBL/GenBank/DDBJ databases">
        <title>Oceanobacillus sp. YLB-02 draft genome.</title>
        <authorList>
            <person name="Yu L."/>
        </authorList>
    </citation>
    <scope>NUCLEOTIDE SEQUENCE [LARGE SCALE GENOMIC DNA]</scope>
    <source>
        <strain evidence="7 8">YLB-02</strain>
    </source>
</reference>
<comment type="caution">
    <text evidence="7">The sequence shown here is derived from an EMBL/GenBank/DDBJ whole genome shotgun (WGS) entry which is preliminary data.</text>
</comment>
<comment type="subcellular location">
    <subcellularLocation>
        <location evidence="1">Cell membrane</location>
        <topology evidence="1">Multi-pass membrane protein</topology>
    </subcellularLocation>
</comment>
<dbReference type="RefSeq" id="WP_121522359.1">
    <property type="nucleotide sequence ID" value="NZ_RCHR01000002.1"/>
</dbReference>
<dbReference type="InterPro" id="IPR051679">
    <property type="entry name" value="DASS-Related_Transporters"/>
</dbReference>
<feature type="transmembrane region" description="Helical" evidence="6">
    <location>
        <begin position="125"/>
        <end position="142"/>
    </location>
</feature>
<dbReference type="EMBL" id="RCHR01000002">
    <property type="protein sequence ID" value="RLL47108.1"/>
    <property type="molecule type" value="Genomic_DNA"/>
</dbReference>
<dbReference type="GO" id="GO:0005886">
    <property type="term" value="C:plasma membrane"/>
    <property type="evidence" value="ECO:0007669"/>
    <property type="project" value="UniProtKB-SubCell"/>
</dbReference>